<keyword evidence="2" id="KW-1185">Reference proteome</keyword>
<dbReference type="Gene3D" id="3.90.1200.10">
    <property type="match status" value="1"/>
</dbReference>
<dbReference type="SUPFAM" id="SSF56112">
    <property type="entry name" value="Protein kinase-like (PK-like)"/>
    <property type="match status" value="1"/>
</dbReference>
<dbReference type="EMBL" id="JMIH01000024">
    <property type="protein sequence ID" value="KEO72579.1"/>
    <property type="molecule type" value="Genomic_DNA"/>
</dbReference>
<organism evidence="1 2">
    <name type="scientific">Anditalea andensis</name>
    <dbReference type="NCBI Taxonomy" id="1048983"/>
    <lineage>
        <taxon>Bacteria</taxon>
        <taxon>Pseudomonadati</taxon>
        <taxon>Bacteroidota</taxon>
        <taxon>Cytophagia</taxon>
        <taxon>Cytophagales</taxon>
        <taxon>Cytophagaceae</taxon>
        <taxon>Anditalea</taxon>
    </lineage>
</organism>
<evidence type="ECO:0000313" key="1">
    <source>
        <dbReference type="EMBL" id="KEO72579.1"/>
    </source>
</evidence>
<dbReference type="OrthoDB" id="5392197at2"/>
<evidence type="ECO:0008006" key="3">
    <source>
        <dbReference type="Google" id="ProtNLM"/>
    </source>
</evidence>
<proteinExistence type="predicted"/>
<protein>
    <recommendedName>
        <fullName evidence="3">Aminoglycoside phosphotransferase domain-containing protein</fullName>
    </recommendedName>
</protein>
<accession>A0A074KUK2</accession>
<dbReference type="Proteomes" id="UP000027821">
    <property type="component" value="Unassembled WGS sequence"/>
</dbReference>
<gene>
    <name evidence="1" type="ORF">EL17_17735</name>
</gene>
<reference evidence="1 2" key="1">
    <citation type="submission" date="2014-04" db="EMBL/GenBank/DDBJ databases">
        <title>Characterization and application of a salt tolerant electro-active bacterium.</title>
        <authorList>
            <person name="Yang L."/>
            <person name="Wei S."/>
            <person name="Tay Q.X.M."/>
        </authorList>
    </citation>
    <scope>NUCLEOTIDE SEQUENCE [LARGE SCALE GENOMIC DNA]</scope>
    <source>
        <strain evidence="1 2">LY1</strain>
    </source>
</reference>
<evidence type="ECO:0000313" key="2">
    <source>
        <dbReference type="Proteomes" id="UP000027821"/>
    </source>
</evidence>
<comment type="caution">
    <text evidence="1">The sequence shown here is derived from an EMBL/GenBank/DDBJ whole genome shotgun (WGS) entry which is preliminary data.</text>
</comment>
<dbReference type="eggNOG" id="ENOG502ZKEQ">
    <property type="taxonomic scope" value="Bacteria"/>
</dbReference>
<dbReference type="RefSeq" id="WP_035077238.1">
    <property type="nucleotide sequence ID" value="NZ_JMIH01000024.1"/>
</dbReference>
<dbReference type="AlphaFoldDB" id="A0A074KUK2"/>
<dbReference type="STRING" id="1048983.EL17_17735"/>
<dbReference type="InterPro" id="IPR011009">
    <property type="entry name" value="Kinase-like_dom_sf"/>
</dbReference>
<name>A0A074KUK2_9BACT</name>
<sequence>MFNIDFKYKFDILKNKFEILFKYGKSYHDDITYYRYTKAIEESFEQGKADLELIYQFSYFCSHENISYRAISFLIKIKNKYNSLEICNYFLIQQYMNSLLEHLNKETQAVVISLLKESLQHSFGNRLFKLLANKISVFPNEVSSQYIEGINRSDNFGYILHNIDSVRKKYVTKISITALQQNDYLFYLEIRDIYPYLHEITPELIGTLKSKNGLLSCLTLDFISGVPSDHTKLDRIIKCHKEFIQTCTFSTTIYEKIKRPFYLGAAPRYLSRSFSRIHEPSYFHRIMEWNLEVLNNQAYRPELKFMLVMFFEKIRASNLCQYIIPEKHYSLCQGDFQISNILYLPNSEKFLIVDWANCTFAPKLLDIATLFVEAQYSYQTILDFFLEEIEYSEAYDDIDIVLFFLTAITISLMKRPFTYINEDTDKFFRPAVNNCLGLLDKIVANKNEYISEI</sequence>